<feature type="domain" description="Periplasmic binding protein/LacI sugar binding" evidence="4">
    <location>
        <begin position="40"/>
        <end position="167"/>
    </location>
</feature>
<evidence type="ECO:0000259" key="4">
    <source>
        <dbReference type="Pfam" id="PF00532"/>
    </source>
</evidence>
<dbReference type="RefSeq" id="WP_147578449.1">
    <property type="nucleotide sequence ID" value="NZ_CABIWY010000020.1"/>
</dbReference>
<dbReference type="PANTHER" id="PTHR30146">
    <property type="entry name" value="LACI-RELATED TRANSCRIPTIONAL REPRESSOR"/>
    <property type="match status" value="1"/>
</dbReference>
<evidence type="ECO:0000256" key="3">
    <source>
        <dbReference type="ARBA" id="ARBA00023163"/>
    </source>
</evidence>
<evidence type="ECO:0000256" key="2">
    <source>
        <dbReference type="ARBA" id="ARBA00023125"/>
    </source>
</evidence>
<dbReference type="SUPFAM" id="SSF53822">
    <property type="entry name" value="Periplasmic binding protein-like I"/>
    <property type="match status" value="1"/>
</dbReference>
<dbReference type="AlphaFoldDB" id="A0AAP7DXI8"/>
<dbReference type="Proteomes" id="UP000724058">
    <property type="component" value="Unassembled WGS sequence"/>
</dbReference>
<dbReference type="InterPro" id="IPR028082">
    <property type="entry name" value="Peripla_BP_I"/>
</dbReference>
<dbReference type="GeneID" id="93137432"/>
<dbReference type="GO" id="GO:0000976">
    <property type="term" value="F:transcription cis-regulatory region binding"/>
    <property type="evidence" value="ECO:0007669"/>
    <property type="project" value="TreeGrafter"/>
</dbReference>
<protein>
    <submittedName>
        <fullName evidence="5">LacI family transcriptional regulator</fullName>
    </submittedName>
</protein>
<reference evidence="5" key="2">
    <citation type="submission" date="2020-02" db="EMBL/GenBank/DDBJ databases">
        <authorList>
            <person name="Littmann E."/>
            <person name="Sorbara M."/>
        </authorList>
    </citation>
    <scope>NUCLEOTIDE SEQUENCE</scope>
    <source>
        <strain evidence="5">MSK.10.16</strain>
    </source>
</reference>
<comment type="caution">
    <text evidence="5">The sequence shown here is derived from an EMBL/GenBank/DDBJ whole genome shotgun (WGS) entry which is preliminary data.</text>
</comment>
<organism evidence="5 6">
    <name type="scientific">Dorea longicatena</name>
    <dbReference type="NCBI Taxonomy" id="88431"/>
    <lineage>
        <taxon>Bacteria</taxon>
        <taxon>Bacillati</taxon>
        <taxon>Bacillota</taxon>
        <taxon>Clostridia</taxon>
        <taxon>Lachnospirales</taxon>
        <taxon>Lachnospiraceae</taxon>
        <taxon>Dorea</taxon>
    </lineage>
</organism>
<keyword evidence="1" id="KW-0805">Transcription regulation</keyword>
<gene>
    <name evidence="5" type="ORF">G4332_07660</name>
</gene>
<sequence length="179" mass="20243">MCIWRPECAGRTSSGGWSRSDKRKGRSGKIRNIIDNAFPERAKGAQDEAFLHGYTVLFGSTDNNYIQEEKFLDALKAKMVDGIIYVSFNPATSEKLLENITVPVVFMDRKIKKRENMGSVLIDKFSAMKDVAAYIAGKGCRQPAYITADISISPSKELGKKFRKTLRSWDLMIFTFRNI</sequence>
<dbReference type="Pfam" id="PF00532">
    <property type="entry name" value="Peripla_BP_1"/>
    <property type="match status" value="1"/>
</dbReference>
<dbReference type="GO" id="GO:0003700">
    <property type="term" value="F:DNA-binding transcription factor activity"/>
    <property type="evidence" value="ECO:0007669"/>
    <property type="project" value="TreeGrafter"/>
</dbReference>
<dbReference type="PANTHER" id="PTHR30146:SF109">
    <property type="entry name" value="HTH-TYPE TRANSCRIPTIONAL REGULATOR GALS"/>
    <property type="match status" value="1"/>
</dbReference>
<dbReference type="Gene3D" id="3.40.50.2300">
    <property type="match status" value="2"/>
</dbReference>
<proteinExistence type="predicted"/>
<name>A0AAP7DXI8_9FIRM</name>
<evidence type="ECO:0000313" key="5">
    <source>
        <dbReference type="EMBL" id="NSE57992.1"/>
    </source>
</evidence>
<evidence type="ECO:0000313" key="6">
    <source>
        <dbReference type="Proteomes" id="UP000724058"/>
    </source>
</evidence>
<dbReference type="CDD" id="cd06267">
    <property type="entry name" value="PBP1_LacI_sugar_binding-like"/>
    <property type="match status" value="1"/>
</dbReference>
<accession>A0AAP7DXI8</accession>
<keyword evidence="2" id="KW-0238">DNA-binding</keyword>
<dbReference type="InterPro" id="IPR001761">
    <property type="entry name" value="Peripla_BP/Lac1_sug-bd_dom"/>
</dbReference>
<dbReference type="EMBL" id="JAAIOD010000008">
    <property type="protein sequence ID" value="NSE57992.1"/>
    <property type="molecule type" value="Genomic_DNA"/>
</dbReference>
<reference evidence="5" key="1">
    <citation type="journal article" date="2020" name="Cell Host Microbe">
        <title>Functional and Genomic Variation between Human-Derived Isolates of Lachnospiraceae Reveals Inter- and Intra-Species Diversity.</title>
        <authorList>
            <person name="Sorbara M.T."/>
            <person name="Littmann E.R."/>
            <person name="Fontana E."/>
            <person name="Moody T.U."/>
            <person name="Kohout C.E."/>
            <person name="Gjonbalaj M."/>
            <person name="Eaton V."/>
            <person name="Seok R."/>
            <person name="Leiner I.M."/>
            <person name="Pamer E.G."/>
        </authorList>
    </citation>
    <scope>NUCLEOTIDE SEQUENCE</scope>
    <source>
        <strain evidence="5">MSK.10.16</strain>
    </source>
</reference>
<keyword evidence="3" id="KW-0804">Transcription</keyword>
<evidence type="ECO:0000256" key="1">
    <source>
        <dbReference type="ARBA" id="ARBA00023015"/>
    </source>
</evidence>